<dbReference type="Proteomes" id="UP000027093">
    <property type="component" value="Chromosome"/>
</dbReference>
<dbReference type="GeneID" id="74946340"/>
<protein>
    <submittedName>
        <fullName evidence="1">Uncharacterized protein</fullName>
    </submittedName>
</protein>
<organism evidence="1 2">
    <name type="scientific">Nitrososphaera viennensis EN76</name>
    <dbReference type="NCBI Taxonomy" id="926571"/>
    <lineage>
        <taxon>Archaea</taxon>
        <taxon>Nitrososphaerota</taxon>
        <taxon>Nitrososphaeria</taxon>
        <taxon>Nitrososphaerales</taxon>
        <taxon>Nitrososphaeraceae</taxon>
        <taxon>Nitrososphaera</taxon>
    </lineage>
</organism>
<dbReference type="AlphaFoldDB" id="A0A060HF97"/>
<name>A0A060HF97_9ARCH</name>
<accession>A0A060HF97</accession>
<dbReference type="RefSeq" id="WP_075054345.1">
    <property type="nucleotide sequence ID" value="NZ_CP007536.1"/>
</dbReference>
<evidence type="ECO:0000313" key="1">
    <source>
        <dbReference type="EMBL" id="AIC15309.1"/>
    </source>
</evidence>
<dbReference type="KEGG" id="nvn:NVIE_010810"/>
<evidence type="ECO:0000313" key="2">
    <source>
        <dbReference type="Proteomes" id="UP000027093"/>
    </source>
</evidence>
<proteinExistence type="predicted"/>
<dbReference type="OrthoDB" id="386903at2157"/>
<sequence length="317" mass="33902">MQKIIANRPNQFLATDYIGKIDEQPVNWMPTVHYNIANQTQLAVVIDLKKGAVVQTQTVEVNPLEEKNLSPEAAAKKAANGEDPNGFSIDYITGVGTAPNFIQMDSPAITFTSSGVQTTGNVLLVNALMTGGSGANACNPAKATTDYWAQIGFYWKTSGQINYDDTSTGCAPVFSALTYTPGNNYRFNIRGDASGWRLAGINLGTAVAFSYTGPAVNSGTFKTSDSSTSVFFENKQISSVNWAPQFGSNPSATAKYSTNGGSTQLNWPDNVRIDQSCTGTVNTYPYSATNEVMTGELKSGGTATWSMSRMAANYPRC</sequence>
<gene>
    <name evidence="1" type="ORF">NVIE_010810</name>
</gene>
<keyword evidence="2" id="KW-1185">Reference proteome</keyword>
<dbReference type="EMBL" id="CP007536">
    <property type="protein sequence ID" value="AIC15309.1"/>
    <property type="molecule type" value="Genomic_DNA"/>
</dbReference>
<dbReference type="HOGENOM" id="CLU_876083_0_0_2"/>
<reference evidence="1 2" key="1">
    <citation type="journal article" date="2014" name="Int. J. Syst. Evol. Microbiol.">
        <title>Nitrososphaera viennensis gen. nov., sp. nov., an aerobic and mesophilic, ammonia-oxidizing archaeon from soil and a member of the archaeal phylum Thaumarchaeota.</title>
        <authorList>
            <person name="Stieglmeier M."/>
            <person name="Klingl A."/>
            <person name="Alves R.J."/>
            <person name="Rittmann S.K."/>
            <person name="Melcher M."/>
            <person name="Leisch N."/>
            <person name="Schleper C."/>
        </authorList>
    </citation>
    <scope>NUCLEOTIDE SEQUENCE [LARGE SCALE GENOMIC DNA]</scope>
    <source>
        <strain evidence="1">EN76</strain>
    </source>
</reference>